<dbReference type="Gene3D" id="6.10.250.690">
    <property type="match status" value="1"/>
</dbReference>
<dbReference type="CDD" id="cd00383">
    <property type="entry name" value="trans_reg_C"/>
    <property type="match status" value="1"/>
</dbReference>
<dbReference type="SUPFAM" id="SSF52172">
    <property type="entry name" value="CheY-like"/>
    <property type="match status" value="1"/>
</dbReference>
<dbReference type="Pfam" id="PF00486">
    <property type="entry name" value="Trans_reg_C"/>
    <property type="match status" value="1"/>
</dbReference>
<feature type="domain" description="Response regulatory" evidence="8">
    <location>
        <begin position="2"/>
        <end position="116"/>
    </location>
</feature>
<feature type="DNA-binding region" description="OmpR/PhoB-type" evidence="7">
    <location>
        <begin position="124"/>
        <end position="222"/>
    </location>
</feature>
<protein>
    <submittedName>
        <fullName evidence="10">DNA-binding response regulator</fullName>
    </submittedName>
</protein>
<dbReference type="FunFam" id="3.40.50.2300:FF:000002">
    <property type="entry name" value="DNA-binding response regulator PhoP"/>
    <property type="match status" value="1"/>
</dbReference>
<gene>
    <name evidence="10" type="ORF">COX05_00870</name>
</gene>
<evidence type="ECO:0000256" key="2">
    <source>
        <dbReference type="ARBA" id="ARBA00023012"/>
    </source>
</evidence>
<dbReference type="GO" id="GO:0000156">
    <property type="term" value="F:phosphorelay response regulator activity"/>
    <property type="evidence" value="ECO:0007669"/>
    <property type="project" value="TreeGrafter"/>
</dbReference>
<dbReference type="Gene3D" id="3.40.50.2300">
    <property type="match status" value="1"/>
</dbReference>
<keyword evidence="4 7" id="KW-0238">DNA-binding</keyword>
<dbReference type="FunFam" id="1.10.10.10:FF:000005">
    <property type="entry name" value="Two-component system response regulator"/>
    <property type="match status" value="1"/>
</dbReference>
<dbReference type="PANTHER" id="PTHR48111:SF22">
    <property type="entry name" value="REGULATOR OF RPOS"/>
    <property type="match status" value="1"/>
</dbReference>
<evidence type="ECO:0000259" key="8">
    <source>
        <dbReference type="PROSITE" id="PS50110"/>
    </source>
</evidence>
<proteinExistence type="predicted"/>
<keyword evidence="3" id="KW-0805">Transcription regulation</keyword>
<dbReference type="SMART" id="SM00448">
    <property type="entry name" value="REC"/>
    <property type="match status" value="1"/>
</dbReference>
<dbReference type="PROSITE" id="PS50110">
    <property type="entry name" value="RESPONSE_REGULATORY"/>
    <property type="match status" value="1"/>
</dbReference>
<dbReference type="Gene3D" id="1.10.10.10">
    <property type="entry name" value="Winged helix-like DNA-binding domain superfamily/Winged helix DNA-binding domain"/>
    <property type="match status" value="1"/>
</dbReference>
<evidence type="ECO:0000256" key="7">
    <source>
        <dbReference type="PROSITE-ProRule" id="PRU01091"/>
    </source>
</evidence>
<dbReference type="InterPro" id="IPR001867">
    <property type="entry name" value="OmpR/PhoB-type_DNA-bd"/>
</dbReference>
<dbReference type="InterPro" id="IPR011006">
    <property type="entry name" value="CheY-like_superfamily"/>
</dbReference>
<keyword evidence="1 6" id="KW-0597">Phosphoprotein</keyword>
<evidence type="ECO:0000256" key="4">
    <source>
        <dbReference type="ARBA" id="ARBA00023125"/>
    </source>
</evidence>
<evidence type="ECO:0000256" key="6">
    <source>
        <dbReference type="PROSITE-ProRule" id="PRU00169"/>
    </source>
</evidence>
<dbReference type="GO" id="GO:0005829">
    <property type="term" value="C:cytosol"/>
    <property type="evidence" value="ECO:0007669"/>
    <property type="project" value="TreeGrafter"/>
</dbReference>
<accession>A0A2H0BGP3</accession>
<dbReference type="InterPro" id="IPR001789">
    <property type="entry name" value="Sig_transdc_resp-reg_receiver"/>
</dbReference>
<reference evidence="10 11" key="1">
    <citation type="submission" date="2017-09" db="EMBL/GenBank/DDBJ databases">
        <title>Depth-based differentiation of microbial function through sediment-hosted aquifers and enrichment of novel symbionts in the deep terrestrial subsurface.</title>
        <authorList>
            <person name="Probst A.J."/>
            <person name="Ladd B."/>
            <person name="Jarett J.K."/>
            <person name="Geller-Mcgrath D.E."/>
            <person name="Sieber C.M."/>
            <person name="Emerson J.B."/>
            <person name="Anantharaman K."/>
            <person name="Thomas B.C."/>
            <person name="Malmstrom R."/>
            <person name="Stieglmeier M."/>
            <person name="Klingl A."/>
            <person name="Woyke T."/>
            <person name="Ryan C.M."/>
            <person name="Banfield J.F."/>
        </authorList>
    </citation>
    <scope>NUCLEOTIDE SEQUENCE [LARGE SCALE GENOMIC DNA]</scope>
    <source>
        <strain evidence="10">CG22_combo_CG10-13_8_21_14_all_39_12</strain>
    </source>
</reference>
<evidence type="ECO:0000256" key="1">
    <source>
        <dbReference type="ARBA" id="ARBA00022553"/>
    </source>
</evidence>
<evidence type="ECO:0000256" key="3">
    <source>
        <dbReference type="ARBA" id="ARBA00023015"/>
    </source>
</evidence>
<dbReference type="SMART" id="SM00862">
    <property type="entry name" value="Trans_reg_C"/>
    <property type="match status" value="1"/>
</dbReference>
<dbReference type="InterPro" id="IPR036388">
    <property type="entry name" value="WH-like_DNA-bd_sf"/>
</dbReference>
<name>A0A2H0BGP3_UNCKA</name>
<dbReference type="GO" id="GO:0006355">
    <property type="term" value="P:regulation of DNA-templated transcription"/>
    <property type="evidence" value="ECO:0007669"/>
    <property type="project" value="InterPro"/>
</dbReference>
<dbReference type="Pfam" id="PF00072">
    <property type="entry name" value="Response_reg"/>
    <property type="match status" value="1"/>
</dbReference>
<dbReference type="PANTHER" id="PTHR48111">
    <property type="entry name" value="REGULATOR OF RPOS"/>
    <property type="match status" value="1"/>
</dbReference>
<feature type="modified residue" description="4-aspartylphosphate" evidence="6">
    <location>
        <position position="51"/>
    </location>
</feature>
<dbReference type="PROSITE" id="PS51755">
    <property type="entry name" value="OMPR_PHOB"/>
    <property type="match status" value="1"/>
</dbReference>
<evidence type="ECO:0000259" key="9">
    <source>
        <dbReference type="PROSITE" id="PS51755"/>
    </source>
</evidence>
<dbReference type="EMBL" id="PCSU01000012">
    <property type="protein sequence ID" value="PIP56836.1"/>
    <property type="molecule type" value="Genomic_DNA"/>
</dbReference>
<organism evidence="10 11">
    <name type="scientific">candidate division WWE3 bacterium CG22_combo_CG10-13_8_21_14_all_39_12</name>
    <dbReference type="NCBI Taxonomy" id="1975094"/>
    <lineage>
        <taxon>Bacteria</taxon>
        <taxon>Katanobacteria</taxon>
    </lineage>
</organism>
<evidence type="ECO:0000313" key="11">
    <source>
        <dbReference type="Proteomes" id="UP000228495"/>
    </source>
</evidence>
<dbReference type="Proteomes" id="UP000228495">
    <property type="component" value="Unassembled WGS sequence"/>
</dbReference>
<keyword evidence="2" id="KW-0902">Two-component regulatory system</keyword>
<comment type="caution">
    <text evidence="10">The sequence shown here is derived from an EMBL/GenBank/DDBJ whole genome shotgun (WGS) entry which is preliminary data.</text>
</comment>
<dbReference type="GO" id="GO:0032993">
    <property type="term" value="C:protein-DNA complex"/>
    <property type="evidence" value="ECO:0007669"/>
    <property type="project" value="TreeGrafter"/>
</dbReference>
<keyword evidence="5" id="KW-0804">Transcription</keyword>
<dbReference type="InterPro" id="IPR039420">
    <property type="entry name" value="WalR-like"/>
</dbReference>
<dbReference type="GO" id="GO:0000976">
    <property type="term" value="F:transcription cis-regulatory region binding"/>
    <property type="evidence" value="ECO:0007669"/>
    <property type="project" value="TreeGrafter"/>
</dbReference>
<evidence type="ECO:0000313" key="10">
    <source>
        <dbReference type="EMBL" id="PIP56836.1"/>
    </source>
</evidence>
<evidence type="ECO:0000256" key="5">
    <source>
        <dbReference type="ARBA" id="ARBA00023163"/>
    </source>
</evidence>
<sequence>MRILIIEDDERIAQNVKEYLEASGFVVEVSNDGEDGEFLALEESFDAIVLDINLPFKDGFDIITSLREKDIATPVLMLTAYSDVEFRIKGLNLGADDYLSKPFSMQELVARIHALIRRNSKDMSPTIKIHDLEIDPLAHTVTVKGAPINLPAKEFAILEFLARNRGNVVTRSMLLDHVWGSEFETLSNVVDVYIKNLRTKIDGAGQKNFIQTIRGKGYVIKAPTKT</sequence>
<dbReference type="AlphaFoldDB" id="A0A2H0BGP3"/>
<feature type="domain" description="OmpR/PhoB-type" evidence="9">
    <location>
        <begin position="124"/>
        <end position="222"/>
    </location>
</feature>